<evidence type="ECO:0000256" key="2">
    <source>
        <dbReference type="ARBA" id="ARBA00004167"/>
    </source>
</evidence>
<comment type="pathway">
    <text evidence="3">Protein modification; protein ubiquitination.</text>
</comment>
<protein>
    <recommendedName>
        <fullName evidence="4">RING-type E3 ubiquitin transferase</fullName>
        <ecNumber evidence="4">2.3.2.27</ecNumber>
    </recommendedName>
</protein>
<evidence type="ECO:0000256" key="7">
    <source>
        <dbReference type="ARBA" id="ARBA00022723"/>
    </source>
</evidence>
<evidence type="ECO:0000313" key="19">
    <source>
        <dbReference type="Proteomes" id="UP000035740"/>
    </source>
</evidence>
<comment type="catalytic activity">
    <reaction evidence="1">
        <text>S-ubiquitinyl-[E2 ubiquitin-conjugating enzyme]-L-cysteine + [acceptor protein]-L-lysine = [E2 ubiquitin-conjugating enzyme]-L-cysteine + N(6)-ubiquitinyl-[acceptor protein]-L-lysine.</text>
        <dbReference type="EC" id="2.3.2.27"/>
    </reaction>
</comment>
<sequence>MISYIIFILLPIWHPHLLVSAQSINARPESNSRFSTLNAGIFVVFFVVLLTVIYYIVSKCFFNQPRQLARGSETVQKAQRGLEPSILEAFPVFKYSEESSHGLGKVSLECAVCLSLFEEDETLRMLPKCKHVFHVDCVNRWLAGHTTCPICRADLAHQPSESARKESECVCESRGSGGGVNEVAHDVV</sequence>
<evidence type="ECO:0000313" key="18">
    <source>
        <dbReference type="EMBL" id="KMS98246.1"/>
    </source>
</evidence>
<evidence type="ECO:0000256" key="9">
    <source>
        <dbReference type="ARBA" id="ARBA00022786"/>
    </source>
</evidence>
<gene>
    <name evidence="18" type="ORF">BVRB_4g094470</name>
</gene>
<dbReference type="InterPro" id="IPR013083">
    <property type="entry name" value="Znf_RING/FYVE/PHD"/>
</dbReference>
<evidence type="ECO:0000256" key="8">
    <source>
        <dbReference type="ARBA" id="ARBA00022771"/>
    </source>
</evidence>
<evidence type="ECO:0000256" key="4">
    <source>
        <dbReference type="ARBA" id="ARBA00012483"/>
    </source>
</evidence>
<dbReference type="AlphaFoldDB" id="A0A0J8BBH7"/>
<dbReference type="InterPro" id="IPR053238">
    <property type="entry name" value="RING-H2_zinc_finger"/>
</dbReference>
<organism evidence="18 19">
    <name type="scientific">Beta vulgaris subsp. vulgaris</name>
    <name type="common">Beet</name>
    <dbReference type="NCBI Taxonomy" id="3555"/>
    <lineage>
        <taxon>Eukaryota</taxon>
        <taxon>Viridiplantae</taxon>
        <taxon>Streptophyta</taxon>
        <taxon>Embryophyta</taxon>
        <taxon>Tracheophyta</taxon>
        <taxon>Spermatophyta</taxon>
        <taxon>Magnoliopsida</taxon>
        <taxon>eudicotyledons</taxon>
        <taxon>Gunneridae</taxon>
        <taxon>Pentapetalae</taxon>
        <taxon>Caryophyllales</taxon>
        <taxon>Chenopodiaceae</taxon>
        <taxon>Betoideae</taxon>
        <taxon>Beta</taxon>
    </lineage>
</organism>
<proteinExistence type="inferred from homology"/>
<comment type="similarity">
    <text evidence="13">Belongs to the RING-type zinc finger family. ATL subfamily.</text>
</comment>
<evidence type="ECO:0000256" key="12">
    <source>
        <dbReference type="ARBA" id="ARBA00023136"/>
    </source>
</evidence>
<comment type="subcellular location">
    <subcellularLocation>
        <location evidence="2">Membrane</location>
        <topology evidence="2">Single-pass membrane protein</topology>
    </subcellularLocation>
</comment>
<dbReference type="GO" id="GO:0008270">
    <property type="term" value="F:zinc ion binding"/>
    <property type="evidence" value="ECO:0007669"/>
    <property type="project" value="UniProtKB-KW"/>
</dbReference>
<dbReference type="SUPFAM" id="SSF57850">
    <property type="entry name" value="RING/U-box"/>
    <property type="match status" value="1"/>
</dbReference>
<dbReference type="SMART" id="SM00184">
    <property type="entry name" value="RING"/>
    <property type="match status" value="1"/>
</dbReference>
<keyword evidence="10" id="KW-0862">Zinc</keyword>
<feature type="transmembrane region" description="Helical" evidence="15">
    <location>
        <begin position="37"/>
        <end position="57"/>
    </location>
</feature>
<dbReference type="GO" id="GO:0061630">
    <property type="term" value="F:ubiquitin protein ligase activity"/>
    <property type="evidence" value="ECO:0007669"/>
    <property type="project" value="UniProtKB-EC"/>
</dbReference>
<evidence type="ECO:0000256" key="10">
    <source>
        <dbReference type="ARBA" id="ARBA00022833"/>
    </source>
</evidence>
<dbReference type="InterPro" id="IPR001841">
    <property type="entry name" value="Znf_RING"/>
</dbReference>
<evidence type="ECO:0000256" key="1">
    <source>
        <dbReference type="ARBA" id="ARBA00000900"/>
    </source>
</evidence>
<keyword evidence="11 15" id="KW-1133">Transmembrane helix</keyword>
<evidence type="ECO:0000256" key="13">
    <source>
        <dbReference type="ARBA" id="ARBA00024209"/>
    </source>
</evidence>
<dbReference type="Gramene" id="KMS98246">
    <property type="protein sequence ID" value="KMS98246"/>
    <property type="gene ID" value="BVRB_4g094470"/>
</dbReference>
<evidence type="ECO:0000256" key="11">
    <source>
        <dbReference type="ARBA" id="ARBA00022989"/>
    </source>
</evidence>
<feature type="domain" description="RING-type" evidence="17">
    <location>
        <begin position="110"/>
        <end position="152"/>
    </location>
</feature>
<evidence type="ECO:0000256" key="3">
    <source>
        <dbReference type="ARBA" id="ARBA00004906"/>
    </source>
</evidence>
<evidence type="ECO:0000256" key="5">
    <source>
        <dbReference type="ARBA" id="ARBA00022679"/>
    </source>
</evidence>
<keyword evidence="8 14" id="KW-0863">Zinc-finger</keyword>
<dbReference type="GO" id="GO:0016020">
    <property type="term" value="C:membrane"/>
    <property type="evidence" value="ECO:0007669"/>
    <property type="project" value="UniProtKB-SubCell"/>
</dbReference>
<dbReference type="PANTHER" id="PTHR14155">
    <property type="entry name" value="RING FINGER DOMAIN-CONTAINING"/>
    <property type="match status" value="1"/>
</dbReference>
<evidence type="ECO:0000256" key="15">
    <source>
        <dbReference type="SAM" id="Phobius"/>
    </source>
</evidence>
<dbReference type="FunFam" id="3.30.40.10:FF:000187">
    <property type="entry name" value="E3 ubiquitin-protein ligase ATL6"/>
    <property type="match status" value="1"/>
</dbReference>
<dbReference type="Gene3D" id="3.30.40.10">
    <property type="entry name" value="Zinc/RING finger domain, C3HC4 (zinc finger)"/>
    <property type="match status" value="1"/>
</dbReference>
<dbReference type="Proteomes" id="UP000035740">
    <property type="component" value="Unassembled WGS sequence"/>
</dbReference>
<dbReference type="CDD" id="cd16461">
    <property type="entry name" value="RING-H2_EL5-like"/>
    <property type="match status" value="1"/>
</dbReference>
<dbReference type="Pfam" id="PF13639">
    <property type="entry name" value="zf-RING_2"/>
    <property type="match status" value="1"/>
</dbReference>
<keyword evidence="7" id="KW-0479">Metal-binding</keyword>
<evidence type="ECO:0000256" key="16">
    <source>
        <dbReference type="SAM" id="SignalP"/>
    </source>
</evidence>
<dbReference type="OrthoDB" id="8062037at2759"/>
<evidence type="ECO:0000256" key="14">
    <source>
        <dbReference type="PROSITE-ProRule" id="PRU00175"/>
    </source>
</evidence>
<dbReference type="EC" id="2.3.2.27" evidence="4"/>
<name>A0A0J8BBH7_BETVV</name>
<dbReference type="EMBL" id="KQ090262">
    <property type="protein sequence ID" value="KMS98246.1"/>
    <property type="molecule type" value="Genomic_DNA"/>
</dbReference>
<evidence type="ECO:0000256" key="6">
    <source>
        <dbReference type="ARBA" id="ARBA00022692"/>
    </source>
</evidence>
<evidence type="ECO:0000259" key="17">
    <source>
        <dbReference type="PROSITE" id="PS50089"/>
    </source>
</evidence>
<dbReference type="OMA" id="RHAFHRE"/>
<reference evidence="18 19" key="1">
    <citation type="journal article" date="2014" name="Nature">
        <title>The genome of the recently domesticated crop plant sugar beet (Beta vulgaris).</title>
        <authorList>
            <person name="Dohm J.C."/>
            <person name="Minoche A.E."/>
            <person name="Holtgrawe D."/>
            <person name="Capella-Gutierrez S."/>
            <person name="Zakrzewski F."/>
            <person name="Tafer H."/>
            <person name="Rupp O."/>
            <person name="Sorensen T.R."/>
            <person name="Stracke R."/>
            <person name="Reinhardt R."/>
            <person name="Goesmann A."/>
            <person name="Kraft T."/>
            <person name="Schulz B."/>
            <person name="Stadler P.F."/>
            <person name="Schmidt T."/>
            <person name="Gabaldon T."/>
            <person name="Lehrach H."/>
            <person name="Weisshaar B."/>
            <person name="Himmelbauer H."/>
        </authorList>
    </citation>
    <scope>NUCLEOTIDE SEQUENCE [LARGE SCALE GENOMIC DNA]</scope>
    <source>
        <tissue evidence="18">Taproot</tissue>
    </source>
</reference>
<keyword evidence="16" id="KW-0732">Signal</keyword>
<keyword evidence="19" id="KW-1185">Reference proteome</keyword>
<feature type="signal peptide" evidence="16">
    <location>
        <begin position="1"/>
        <end position="21"/>
    </location>
</feature>
<keyword evidence="6 15" id="KW-0812">Transmembrane</keyword>
<dbReference type="PANTHER" id="PTHR14155:SF627">
    <property type="entry name" value="OS06G0192800 PROTEIN"/>
    <property type="match status" value="1"/>
</dbReference>
<feature type="chain" id="PRO_5005294593" description="RING-type E3 ubiquitin transferase" evidence="16">
    <location>
        <begin position="22"/>
        <end position="188"/>
    </location>
</feature>
<keyword evidence="9" id="KW-0833">Ubl conjugation pathway</keyword>
<accession>A0A0J8BBH7</accession>
<keyword evidence="5" id="KW-0808">Transferase</keyword>
<dbReference type="PROSITE" id="PS50089">
    <property type="entry name" value="ZF_RING_2"/>
    <property type="match status" value="1"/>
</dbReference>
<keyword evidence="12 15" id="KW-0472">Membrane</keyword>